<keyword evidence="4" id="KW-1185">Reference proteome</keyword>
<dbReference type="InterPro" id="IPR025398">
    <property type="entry name" value="DUF4371"/>
</dbReference>
<dbReference type="Pfam" id="PF14291">
    <property type="entry name" value="DUF4371"/>
    <property type="match status" value="1"/>
</dbReference>
<protein>
    <recommendedName>
        <fullName evidence="2">TTF-type domain-containing protein</fullName>
    </recommendedName>
</protein>
<evidence type="ECO:0000259" key="2">
    <source>
        <dbReference type="SMART" id="SM00597"/>
    </source>
</evidence>
<dbReference type="Proteomes" id="UP001154078">
    <property type="component" value="Chromosome 8"/>
</dbReference>
<dbReference type="AlphaFoldDB" id="A0A9P0BJB8"/>
<dbReference type="InterPro" id="IPR012337">
    <property type="entry name" value="RNaseH-like_sf"/>
</dbReference>
<feature type="domain" description="TTF-type" evidence="2">
    <location>
        <begin position="102"/>
        <end position="194"/>
    </location>
</feature>
<evidence type="ECO:0000313" key="3">
    <source>
        <dbReference type="EMBL" id="CAH0563144.1"/>
    </source>
</evidence>
<dbReference type="OrthoDB" id="6778582at2759"/>
<dbReference type="EMBL" id="OV121139">
    <property type="protein sequence ID" value="CAH0563144.1"/>
    <property type="molecule type" value="Genomic_DNA"/>
</dbReference>
<dbReference type="SUPFAM" id="SSF53098">
    <property type="entry name" value="Ribonuclease H-like"/>
    <property type="match status" value="1"/>
</dbReference>
<sequence length="790" mass="90067">MKRGIRDIRSFFKSKQNDQKDIDLSETNNVPATTSESPTSTTLMCDKTEKFVQDKNLLVEMDLQSTSSTRTMEVNIPNTLGSLDNGPHQPRLEKFPQTKFDKLTSFSVTFYSKYFWLEYSEEQDKVFCFVCRIFGSRCNIREQNETFCKTGFCKWKKLSESLNKHEKSVYHSDCAKMYIEYKKTKSDSHPGNDAEQLISFHELQLSKNREYMKKLIDIILVLLRQGLPLRGHREDVFSKNRGNLLEVAELFSVYDTTFLSYFSKNISYCSPKVQNEIIEIIAQLSLQKIVSEIKSCGFFTLMADETRSFKEEQLSIVVRFSKDLEVEKRFLSFINCSNSRDAQSLANIIFDFLEKSSLGDIPIVGQSYDGASVMSGKHKGLQALIKEKHPSVIYTHCLAHKLNLVVVDACTKVSLGASFFNTLEALYVHFSQPGNHENLKKVANNLGINLLEISSLSTTRWACRFKNCKAVLKNYEVIKTTLESEIRENQDRHAVEAVGLLECIQKTDFCICLHILTHVLLIVNVLSQYFQGKDATIGKASSIIEGTLKTLEDSRNNFDNIYGQIQNFAENHGISLEPIRASKRKKQIPAKNMDYIVESTLGHEGNIEIPSGPNSNHSEHWKINIYYQIMDNLISNFRCRFSNLPLAQAADALPCQIQNFAENHGISLEPIRASKRKKQIPAKNMDYIVESTLGHEGNIEIPSGPNSNHSEHWKINIYYQIMDNLISNFRCRFSNLPLAQAADALFQLNFNESQAFIKHYSSIACVNVSILEAEILVVKNMLTLKNLETN</sequence>
<evidence type="ECO:0000313" key="4">
    <source>
        <dbReference type="Proteomes" id="UP001154078"/>
    </source>
</evidence>
<feature type="region of interest" description="Disordered" evidence="1">
    <location>
        <begin position="19"/>
        <end position="40"/>
    </location>
</feature>
<dbReference type="PANTHER" id="PTHR45749:SF37">
    <property type="entry name" value="OS05G0311600 PROTEIN"/>
    <property type="match status" value="1"/>
</dbReference>
<proteinExistence type="predicted"/>
<dbReference type="InterPro" id="IPR006580">
    <property type="entry name" value="Znf_TTF"/>
</dbReference>
<reference evidence="3" key="1">
    <citation type="submission" date="2021-12" db="EMBL/GenBank/DDBJ databases">
        <authorList>
            <person name="King R."/>
        </authorList>
    </citation>
    <scope>NUCLEOTIDE SEQUENCE</scope>
</reference>
<evidence type="ECO:0000256" key="1">
    <source>
        <dbReference type="SAM" id="MobiDB-lite"/>
    </source>
</evidence>
<gene>
    <name evidence="3" type="ORF">MELIAE_LOCUS12129</name>
</gene>
<dbReference type="SMART" id="SM00597">
    <property type="entry name" value="ZnF_TTF"/>
    <property type="match status" value="1"/>
</dbReference>
<dbReference type="PANTHER" id="PTHR45749">
    <property type="match status" value="1"/>
</dbReference>
<organism evidence="3 4">
    <name type="scientific">Brassicogethes aeneus</name>
    <name type="common">Rape pollen beetle</name>
    <name type="synonym">Meligethes aeneus</name>
    <dbReference type="NCBI Taxonomy" id="1431903"/>
    <lineage>
        <taxon>Eukaryota</taxon>
        <taxon>Metazoa</taxon>
        <taxon>Ecdysozoa</taxon>
        <taxon>Arthropoda</taxon>
        <taxon>Hexapoda</taxon>
        <taxon>Insecta</taxon>
        <taxon>Pterygota</taxon>
        <taxon>Neoptera</taxon>
        <taxon>Endopterygota</taxon>
        <taxon>Coleoptera</taxon>
        <taxon>Polyphaga</taxon>
        <taxon>Cucujiformia</taxon>
        <taxon>Nitidulidae</taxon>
        <taxon>Meligethinae</taxon>
        <taxon>Brassicogethes</taxon>
    </lineage>
</organism>
<name>A0A9P0BJB8_BRAAE</name>
<accession>A0A9P0BJB8</accession>